<dbReference type="SUPFAM" id="SSF47413">
    <property type="entry name" value="lambda repressor-like DNA-binding domains"/>
    <property type="match status" value="1"/>
</dbReference>
<organism evidence="2 3">
    <name type="scientific">Paenibacillus taichungensis</name>
    <dbReference type="NCBI Taxonomy" id="484184"/>
    <lineage>
        <taxon>Bacteria</taxon>
        <taxon>Bacillati</taxon>
        <taxon>Bacillota</taxon>
        <taxon>Bacilli</taxon>
        <taxon>Bacillales</taxon>
        <taxon>Paenibacillaceae</taxon>
        <taxon>Paenibacillus</taxon>
    </lineage>
</organism>
<accession>A0ABX2ML78</accession>
<proteinExistence type="predicted"/>
<protein>
    <submittedName>
        <fullName evidence="2">Helix-turn-helix transcriptional regulator</fullName>
    </submittedName>
</protein>
<name>A0ABX2ML78_9BACL</name>
<dbReference type="EMBL" id="JABMCC010000107">
    <property type="protein sequence ID" value="NUU54806.1"/>
    <property type="molecule type" value="Genomic_DNA"/>
</dbReference>
<keyword evidence="3" id="KW-1185">Reference proteome</keyword>
<dbReference type="InterPro" id="IPR001387">
    <property type="entry name" value="Cro/C1-type_HTH"/>
</dbReference>
<dbReference type="PROSITE" id="PS50943">
    <property type="entry name" value="HTH_CROC1"/>
    <property type="match status" value="1"/>
</dbReference>
<evidence type="ECO:0000313" key="2">
    <source>
        <dbReference type="EMBL" id="NUU54806.1"/>
    </source>
</evidence>
<evidence type="ECO:0000259" key="1">
    <source>
        <dbReference type="PROSITE" id="PS50943"/>
    </source>
</evidence>
<sequence>MSSNNVILSHFADKAGINSGTLSRIIQGNKTISMNQLIAITLGMGLPEDYFFEDYIDECFSLIISIRRIRPFIVRCVELNRLDCVEQVVSRLLDDLSYVPVLFELAEELFHNNYHTAAGILYKSVRETEKYQHSERLALCHYRLFVIDLGEDLEENVRAAAQFELYVYRLDEADQLEALKQLMHVYRMVHKWAKVDAVAKELHRIATIQYNLQQKSERKDSEVKRTERPIYYYILYAYLARSTACEECGDYKRALEFVTLYGSGHNWIEENDEEAKQIIEQFSEWAVANTYLYRLMSGDVGVLNEYADYVSYREEEIFVAVRHIVQAANFYRLNVDNILDRFAPYIPYQSDKKDFGEYKPAIMKESYAQFLGELAVYRFNEGKDDISAIKILLEGLDISIKINSSKNIITCMSLFEQHRDCANLEQREKFKKLSSEVYQLNAKKNNILLDAL</sequence>
<comment type="caution">
    <text evidence="2">The sequence shown here is derived from an EMBL/GenBank/DDBJ whole genome shotgun (WGS) entry which is preliminary data.</text>
</comment>
<feature type="domain" description="HTH cro/C1-type" evidence="1">
    <location>
        <begin position="11"/>
        <end position="51"/>
    </location>
</feature>
<reference evidence="2 3" key="1">
    <citation type="submission" date="2020-05" db="EMBL/GenBank/DDBJ databases">
        <title>Genome Sequencing of Type Strains.</title>
        <authorList>
            <person name="Lemaire J.F."/>
            <person name="Inderbitzin P."/>
            <person name="Gregorio O.A."/>
            <person name="Collins S.B."/>
            <person name="Wespe N."/>
            <person name="Knight-Connoni V."/>
        </authorList>
    </citation>
    <scope>NUCLEOTIDE SEQUENCE [LARGE SCALE GENOMIC DNA]</scope>
    <source>
        <strain evidence="2 3">DSM 19942</strain>
    </source>
</reference>
<dbReference type="InterPro" id="IPR010982">
    <property type="entry name" value="Lambda_DNA-bd_dom_sf"/>
</dbReference>
<dbReference type="Gene3D" id="1.10.260.40">
    <property type="entry name" value="lambda repressor-like DNA-binding domains"/>
    <property type="match status" value="1"/>
</dbReference>
<dbReference type="Proteomes" id="UP000577724">
    <property type="component" value="Unassembled WGS sequence"/>
</dbReference>
<gene>
    <name evidence="2" type="ORF">HP548_12025</name>
</gene>
<dbReference type="CDD" id="cd00093">
    <property type="entry name" value="HTH_XRE"/>
    <property type="match status" value="1"/>
</dbReference>
<evidence type="ECO:0000313" key="3">
    <source>
        <dbReference type="Proteomes" id="UP000577724"/>
    </source>
</evidence>